<dbReference type="GO" id="GO:0051539">
    <property type="term" value="F:4 iron, 4 sulfur cluster binding"/>
    <property type="evidence" value="ECO:0007669"/>
    <property type="project" value="UniProtKB-KW"/>
</dbReference>
<organism evidence="7 8">
    <name type="scientific">Candidatus Faeciplasma gallinarum</name>
    <dbReference type="NCBI Taxonomy" id="2840799"/>
    <lineage>
        <taxon>Bacteria</taxon>
        <taxon>Bacillati</taxon>
        <taxon>Bacillota</taxon>
        <taxon>Clostridia</taxon>
        <taxon>Eubacteriales</taxon>
        <taxon>Oscillospiraceae</taxon>
        <taxon>Oscillospiraceae incertae sedis</taxon>
        <taxon>Candidatus Faeciplasma</taxon>
    </lineage>
</organism>
<dbReference type="InterPro" id="IPR050395">
    <property type="entry name" value="4Fe4S_Ferredoxin_RnfB"/>
</dbReference>
<dbReference type="EMBL" id="DVIR01000008">
    <property type="protein sequence ID" value="HIS23963.1"/>
    <property type="molecule type" value="Genomic_DNA"/>
</dbReference>
<dbReference type="InterPro" id="IPR009016">
    <property type="entry name" value="Fe_hydrogenase"/>
</dbReference>
<comment type="caution">
    <text evidence="7">The sequence shown here is derived from an EMBL/GenBank/DDBJ whole genome shotgun (WGS) entry which is preliminary data.</text>
</comment>
<dbReference type="PANTHER" id="PTHR43560:SF1">
    <property type="entry name" value="ION-TRANSLOCATING OXIDOREDUCTASE COMPLEX SUBUNIT B"/>
    <property type="match status" value="1"/>
</dbReference>
<keyword evidence="2" id="KW-0479">Metal-binding</keyword>
<evidence type="ECO:0000259" key="6">
    <source>
        <dbReference type="PROSITE" id="PS51656"/>
    </source>
</evidence>
<dbReference type="SUPFAM" id="SSF54862">
    <property type="entry name" value="4Fe-4S ferredoxins"/>
    <property type="match status" value="1"/>
</dbReference>
<evidence type="ECO:0000259" key="5">
    <source>
        <dbReference type="PROSITE" id="PS51379"/>
    </source>
</evidence>
<accession>A0A9D1EM36</accession>
<protein>
    <submittedName>
        <fullName evidence="7">4Fe-4S binding protein</fullName>
    </submittedName>
</protein>
<evidence type="ECO:0000256" key="4">
    <source>
        <dbReference type="ARBA" id="ARBA00023014"/>
    </source>
</evidence>
<reference evidence="7" key="1">
    <citation type="submission" date="2020-10" db="EMBL/GenBank/DDBJ databases">
        <authorList>
            <person name="Gilroy R."/>
        </authorList>
    </citation>
    <scope>NUCLEOTIDE SEQUENCE</scope>
    <source>
        <strain evidence="7">CHK157-1446</strain>
    </source>
</reference>
<keyword evidence="3" id="KW-0408">Iron</keyword>
<evidence type="ECO:0000313" key="7">
    <source>
        <dbReference type="EMBL" id="HIS23963.1"/>
    </source>
</evidence>
<feature type="domain" description="4Fe-4S ferredoxin-type" evidence="5">
    <location>
        <begin position="6"/>
        <end position="35"/>
    </location>
</feature>
<gene>
    <name evidence="7" type="ORF">IAD01_00950</name>
</gene>
<feature type="domain" description="4Fe-4S" evidence="6">
    <location>
        <begin position="367"/>
        <end position="427"/>
    </location>
</feature>
<dbReference type="InterPro" id="IPR017896">
    <property type="entry name" value="4Fe4S_Fe-S-bd"/>
</dbReference>
<dbReference type="Gene3D" id="1.10.15.40">
    <property type="entry name" value="Electron transport complex subunit B, putative Fe-S cluster"/>
    <property type="match status" value="1"/>
</dbReference>
<dbReference type="Pfam" id="PF02906">
    <property type="entry name" value="Fe_hyd_lg_C"/>
    <property type="match status" value="2"/>
</dbReference>
<dbReference type="InterPro" id="IPR007202">
    <property type="entry name" value="4Fe-4S_dom"/>
</dbReference>
<evidence type="ECO:0000256" key="1">
    <source>
        <dbReference type="ARBA" id="ARBA00022485"/>
    </source>
</evidence>
<reference evidence="7" key="2">
    <citation type="journal article" date="2021" name="PeerJ">
        <title>Extensive microbial diversity within the chicken gut microbiome revealed by metagenomics and culture.</title>
        <authorList>
            <person name="Gilroy R."/>
            <person name="Ravi A."/>
            <person name="Getino M."/>
            <person name="Pursley I."/>
            <person name="Horton D.L."/>
            <person name="Alikhan N.F."/>
            <person name="Baker D."/>
            <person name="Gharbi K."/>
            <person name="Hall N."/>
            <person name="Watson M."/>
            <person name="Adriaenssens E.M."/>
            <person name="Foster-Nyarko E."/>
            <person name="Jarju S."/>
            <person name="Secka A."/>
            <person name="Antonio M."/>
            <person name="Oren A."/>
            <person name="Chaudhuri R.R."/>
            <person name="La Ragione R."/>
            <person name="Hildebrand F."/>
            <person name="Pallen M.J."/>
        </authorList>
    </citation>
    <scope>NUCLEOTIDE SEQUENCE</scope>
    <source>
        <strain evidence="7">CHK157-1446</strain>
    </source>
</reference>
<keyword evidence="4" id="KW-0411">Iron-sulfur</keyword>
<dbReference type="GO" id="GO:0046872">
    <property type="term" value="F:metal ion binding"/>
    <property type="evidence" value="ECO:0007669"/>
    <property type="project" value="UniProtKB-KW"/>
</dbReference>
<dbReference type="PROSITE" id="PS51379">
    <property type="entry name" value="4FE4S_FER_2"/>
    <property type="match status" value="2"/>
</dbReference>
<sequence length="444" mass="48789">MNKYEHSVCLDPQKCTGCTTCLKHCPTEAIRIKNNRAEINQERCIDCGECIRVCPQKAKKAVCSKLDAMDKFKWKIALPAPTLYGQFDNLDDVDCVLDGLLKIGFDDVFEVSAAAELVSAYTRRYLKTQGVKKPVISSACPVILRLIGLRFPSFSDNILHILPPMEIAAKLARERAKKNHPELKDDEIGVCFISPCPAKASYVKNGFAGYESAVDVVVSISDIYFMLISKMTREPSENPICQSGMIGIGWASTGGEATALLNDSYLAADGIDNVIKVLDQIENGNIPSLEFIELNACTGGCVGGVLTIQNPFIAKARLQRIRRYLPVSRNQLSKSEQSYIPDYYLFDELPEYRPISRLSDNIAKSLRMMSDIQSLRETLPGIDCGSCGAPTCRAFAEDVVRGSADISSCVLLRNKELENMLMQSGGSCDGCEGCTDSSKEGEHE</sequence>
<name>A0A9D1EM36_9FIRM</name>
<dbReference type="Proteomes" id="UP000823982">
    <property type="component" value="Unassembled WGS sequence"/>
</dbReference>
<keyword evidence="1" id="KW-0004">4Fe-4S</keyword>
<dbReference type="PROSITE" id="PS51656">
    <property type="entry name" value="4FE4S"/>
    <property type="match status" value="1"/>
</dbReference>
<dbReference type="PANTHER" id="PTHR43560">
    <property type="entry name" value="ION-TRANSLOCATING OXIDOREDUCTASE COMPLEX SUBUNIT B"/>
    <property type="match status" value="1"/>
</dbReference>
<dbReference type="Pfam" id="PF04060">
    <property type="entry name" value="FeS"/>
    <property type="match status" value="1"/>
</dbReference>
<evidence type="ECO:0000313" key="8">
    <source>
        <dbReference type="Proteomes" id="UP000823982"/>
    </source>
</evidence>
<evidence type="ECO:0000256" key="3">
    <source>
        <dbReference type="ARBA" id="ARBA00023004"/>
    </source>
</evidence>
<dbReference type="Gene3D" id="3.40.950.10">
    <property type="entry name" value="Fe-only Hydrogenase (Larger Subunit), Chain L, domain 3"/>
    <property type="match status" value="1"/>
</dbReference>
<dbReference type="InterPro" id="IPR004108">
    <property type="entry name" value="Fe_hydrogenase_lsu_C"/>
</dbReference>
<feature type="domain" description="4Fe-4S ferredoxin-type" evidence="5">
    <location>
        <begin position="36"/>
        <end position="64"/>
    </location>
</feature>
<dbReference type="Gene3D" id="3.30.70.20">
    <property type="match status" value="1"/>
</dbReference>
<dbReference type="InterPro" id="IPR017900">
    <property type="entry name" value="4Fe4S_Fe_S_CS"/>
</dbReference>
<proteinExistence type="predicted"/>
<dbReference type="SUPFAM" id="SSF53920">
    <property type="entry name" value="Fe-only hydrogenase"/>
    <property type="match status" value="1"/>
</dbReference>
<evidence type="ECO:0000256" key="2">
    <source>
        <dbReference type="ARBA" id="ARBA00022723"/>
    </source>
</evidence>
<dbReference type="AlphaFoldDB" id="A0A9D1EM36"/>
<dbReference type="PROSITE" id="PS00198">
    <property type="entry name" value="4FE4S_FER_1"/>
    <property type="match status" value="1"/>
</dbReference>
<dbReference type="Pfam" id="PF13237">
    <property type="entry name" value="Fer4_10"/>
    <property type="match status" value="1"/>
</dbReference>